<evidence type="ECO:0000256" key="6">
    <source>
        <dbReference type="ARBA" id="ARBA00022989"/>
    </source>
</evidence>
<evidence type="ECO:0000256" key="2">
    <source>
        <dbReference type="ARBA" id="ARBA00022475"/>
    </source>
</evidence>
<keyword evidence="6 10" id="KW-1133">Transmembrane helix</keyword>
<dbReference type="InterPro" id="IPR007348">
    <property type="entry name" value="CopC_dom"/>
</dbReference>
<dbReference type="Pfam" id="PF04234">
    <property type="entry name" value="CopC"/>
    <property type="match status" value="1"/>
</dbReference>
<evidence type="ECO:0000256" key="4">
    <source>
        <dbReference type="ARBA" id="ARBA00022723"/>
    </source>
</evidence>
<dbReference type="RefSeq" id="WP_182853753.1">
    <property type="nucleotide sequence ID" value="NZ_WMLF01000013.1"/>
</dbReference>
<dbReference type="InterPro" id="IPR032694">
    <property type="entry name" value="CopC/D"/>
</dbReference>
<dbReference type="Proteomes" id="UP000766698">
    <property type="component" value="Unassembled WGS sequence"/>
</dbReference>
<evidence type="ECO:0000259" key="13">
    <source>
        <dbReference type="Pfam" id="PF05425"/>
    </source>
</evidence>
<evidence type="ECO:0000256" key="1">
    <source>
        <dbReference type="ARBA" id="ARBA00004651"/>
    </source>
</evidence>
<accession>A0ABR6EB71</accession>
<feature type="transmembrane region" description="Helical" evidence="10">
    <location>
        <begin position="162"/>
        <end position="182"/>
    </location>
</feature>
<dbReference type="PANTHER" id="PTHR34820:SF4">
    <property type="entry name" value="INNER MEMBRANE PROTEIN YEBZ"/>
    <property type="match status" value="1"/>
</dbReference>
<gene>
    <name evidence="14" type="ORF">GL263_01865</name>
</gene>
<feature type="transmembrane region" description="Helical" evidence="10">
    <location>
        <begin position="283"/>
        <end position="303"/>
    </location>
</feature>
<reference evidence="15" key="1">
    <citation type="journal article" date="2020" name="Syst. Appl. Microbiol.">
        <title>Streptomyces alkaliterrae sp. nov., isolated from an alkaline soil, and emended descriptions of Streptomyces alkaliphilus, Streptomyces calidiresistens and Streptomyces durbertensis.</title>
        <authorList>
            <person name="Swiecimska M."/>
            <person name="Golinska P."/>
            <person name="Nouioui I."/>
            <person name="Wypij M."/>
            <person name="Rai M."/>
            <person name="Sangal V."/>
            <person name="Goodfellow M."/>
        </authorList>
    </citation>
    <scope>NUCLEOTIDE SEQUENCE [LARGE SCALE GENOMIC DNA]</scope>
    <source>
        <strain evidence="15">DSM 104538</strain>
    </source>
</reference>
<feature type="transmembrane region" description="Helical" evidence="10">
    <location>
        <begin position="509"/>
        <end position="528"/>
    </location>
</feature>
<evidence type="ECO:0000256" key="10">
    <source>
        <dbReference type="SAM" id="Phobius"/>
    </source>
</evidence>
<dbReference type="Pfam" id="PF05425">
    <property type="entry name" value="CopD"/>
    <property type="match status" value="1"/>
</dbReference>
<dbReference type="InterPro" id="IPR008457">
    <property type="entry name" value="Cu-R_CopD_dom"/>
</dbReference>
<keyword evidence="15" id="KW-1185">Reference proteome</keyword>
<feature type="compositionally biased region" description="Basic and acidic residues" evidence="9">
    <location>
        <begin position="442"/>
        <end position="455"/>
    </location>
</feature>
<dbReference type="PANTHER" id="PTHR34820">
    <property type="entry name" value="INNER MEMBRANE PROTEIN YEBZ"/>
    <property type="match status" value="1"/>
</dbReference>
<organism evidence="14 15">
    <name type="scientific">Streptomyces durbertensis</name>
    <dbReference type="NCBI Taxonomy" id="2448886"/>
    <lineage>
        <taxon>Bacteria</taxon>
        <taxon>Bacillati</taxon>
        <taxon>Actinomycetota</taxon>
        <taxon>Actinomycetes</taxon>
        <taxon>Kitasatosporales</taxon>
        <taxon>Streptomycetaceae</taxon>
        <taxon>Streptomyces</taxon>
    </lineage>
</organism>
<feature type="transmembrane region" description="Helical" evidence="10">
    <location>
        <begin position="315"/>
        <end position="339"/>
    </location>
</feature>
<feature type="domain" description="Copper resistance protein D" evidence="13">
    <location>
        <begin position="350"/>
        <end position="424"/>
    </location>
</feature>
<dbReference type="SUPFAM" id="SSF81296">
    <property type="entry name" value="E set domains"/>
    <property type="match status" value="1"/>
</dbReference>
<keyword evidence="2" id="KW-1003">Cell membrane</keyword>
<evidence type="ECO:0000259" key="12">
    <source>
        <dbReference type="Pfam" id="PF04234"/>
    </source>
</evidence>
<feature type="signal peptide" evidence="11">
    <location>
        <begin position="1"/>
        <end position="28"/>
    </location>
</feature>
<keyword evidence="8 10" id="KW-0472">Membrane</keyword>
<evidence type="ECO:0000256" key="11">
    <source>
        <dbReference type="SAM" id="SignalP"/>
    </source>
</evidence>
<name>A0ABR6EB71_9ACTN</name>
<keyword evidence="3 10" id="KW-0812">Transmembrane</keyword>
<evidence type="ECO:0000256" key="9">
    <source>
        <dbReference type="SAM" id="MobiDB-lite"/>
    </source>
</evidence>
<feature type="domain" description="CopC" evidence="12">
    <location>
        <begin position="36"/>
        <end position="133"/>
    </location>
</feature>
<feature type="chain" id="PRO_5045281493" evidence="11">
    <location>
        <begin position="29"/>
        <end position="660"/>
    </location>
</feature>
<dbReference type="InterPro" id="IPR014755">
    <property type="entry name" value="Cu-Rt/internalin_Ig-like"/>
</dbReference>
<keyword evidence="5 11" id="KW-0732">Signal</keyword>
<feature type="transmembrane region" description="Helical" evidence="10">
    <location>
        <begin position="194"/>
        <end position="216"/>
    </location>
</feature>
<keyword evidence="7" id="KW-0186">Copper</keyword>
<dbReference type="InterPro" id="IPR014756">
    <property type="entry name" value="Ig_E-set"/>
</dbReference>
<proteinExistence type="predicted"/>
<evidence type="ECO:0000256" key="5">
    <source>
        <dbReference type="ARBA" id="ARBA00022729"/>
    </source>
</evidence>
<protein>
    <submittedName>
        <fullName evidence="14">Copper resistance protein CopC/CopD</fullName>
    </submittedName>
</protein>
<feature type="compositionally biased region" description="Low complexity" evidence="9">
    <location>
        <begin position="480"/>
        <end position="490"/>
    </location>
</feature>
<comment type="subcellular location">
    <subcellularLocation>
        <location evidence="1">Cell membrane</location>
        <topology evidence="1">Multi-pass membrane protein</topology>
    </subcellularLocation>
</comment>
<evidence type="ECO:0000256" key="7">
    <source>
        <dbReference type="ARBA" id="ARBA00023008"/>
    </source>
</evidence>
<feature type="region of interest" description="Disordered" evidence="9">
    <location>
        <begin position="435"/>
        <end position="500"/>
    </location>
</feature>
<feature type="transmembrane region" description="Helical" evidence="10">
    <location>
        <begin position="351"/>
        <end position="372"/>
    </location>
</feature>
<dbReference type="EMBL" id="WMLF01000013">
    <property type="protein sequence ID" value="MBB1242327.1"/>
    <property type="molecule type" value="Genomic_DNA"/>
</dbReference>
<feature type="compositionally biased region" description="Low complexity" evidence="9">
    <location>
        <begin position="456"/>
        <end position="469"/>
    </location>
</feature>
<feature type="transmembrane region" description="Helical" evidence="10">
    <location>
        <begin position="243"/>
        <end position="262"/>
    </location>
</feature>
<evidence type="ECO:0000256" key="3">
    <source>
        <dbReference type="ARBA" id="ARBA00022692"/>
    </source>
</evidence>
<keyword evidence="4" id="KW-0479">Metal-binding</keyword>
<comment type="caution">
    <text evidence="14">The sequence shown here is derived from an EMBL/GenBank/DDBJ whole genome shotgun (WGS) entry which is preliminary data.</text>
</comment>
<evidence type="ECO:0000256" key="8">
    <source>
        <dbReference type="ARBA" id="ARBA00023136"/>
    </source>
</evidence>
<feature type="region of interest" description="Disordered" evidence="9">
    <location>
        <begin position="531"/>
        <end position="578"/>
    </location>
</feature>
<dbReference type="Gene3D" id="2.60.40.1220">
    <property type="match status" value="1"/>
</dbReference>
<evidence type="ECO:0000313" key="15">
    <source>
        <dbReference type="Proteomes" id="UP000766698"/>
    </source>
</evidence>
<evidence type="ECO:0000313" key="14">
    <source>
        <dbReference type="EMBL" id="MBB1242327.1"/>
    </source>
</evidence>
<feature type="transmembrane region" description="Helical" evidence="10">
    <location>
        <begin position="392"/>
        <end position="409"/>
    </location>
</feature>
<sequence length="660" mass="67919">MPATAPRVTLRPLLAAAALLLAVLGVLAGAPPAAAHSSLTGSEPAQGAVVASAPTTVTLGFSEQVALDGDSIKVLAPDGERVDTGEIQDLCSPGRVRYGVPLRADVPDGTYTVAWRAVSADSHPVSGAFTFSVGAPSETSVVLPERQVGAGPVATAYDVARFAAYGGLLLLVGGAGFALLAWRDAAGSRPVQRLVVAGWSTLTTATVALLLLRYPFTTGGGFADAFDLGGLRSVLDTRTGTALLARLLLLGVAALCVGALFGPFNRRPAAGGKREERGGSTGFAGLLLGGSLTAVGLAATWAAAEHASAGRQIAVAIPVAVAHLLAVALWWGGLAALLVALRGGAPVPREAARRFSTVATLCVLTLVVTGAYQSWRQVGGWSALTGTEYGRLLLGKLALLALLLVAAWYSRRWTHRLGEPAAEATTELAAQATAVPAAESAADARREDAAAERAEALTAPATGPAAGVADEPDPERRAQLARQAAAVASARQRRERDADPERAGLRRTVLVEAGIAVVLLAVTTLLTGTEPARTEAASREVGGPAVPDRPVSLSVPFDTGGPDGRGTARIDLDPGRVGPNTLHVRTDVDAEEVRVAFTLPSRDLGPLSVSPEPFGEGAEARRHWTAEDVRLPLPGEWRIAVTVRTSDVDQVTETTDVRIG</sequence>